<evidence type="ECO:0000256" key="4">
    <source>
        <dbReference type="ARBA" id="ARBA00022452"/>
    </source>
</evidence>
<dbReference type="Proteomes" id="UP000664904">
    <property type="component" value="Chromosome"/>
</dbReference>
<evidence type="ECO:0000256" key="6">
    <source>
        <dbReference type="ARBA" id="ARBA00022729"/>
    </source>
</evidence>
<dbReference type="RefSeq" id="WP_208844369.1">
    <property type="nucleotide sequence ID" value="NZ_CP072133.1"/>
</dbReference>
<dbReference type="PANTHER" id="PTHR34501:SF9">
    <property type="entry name" value="MAJOR OUTER MEMBRANE PROTEIN P.IA"/>
    <property type="match status" value="1"/>
</dbReference>
<keyword evidence="14" id="KW-1185">Reference proteome</keyword>
<comment type="subunit">
    <text evidence="2">Homotrimer.</text>
</comment>
<feature type="domain" description="Porin" evidence="12">
    <location>
        <begin position="9"/>
        <end position="303"/>
    </location>
</feature>
<evidence type="ECO:0000256" key="11">
    <source>
        <dbReference type="SAM" id="SignalP"/>
    </source>
</evidence>
<keyword evidence="9" id="KW-0472">Membrane</keyword>
<dbReference type="InterPro" id="IPR033900">
    <property type="entry name" value="Gram_neg_porin_domain"/>
</dbReference>
<dbReference type="KEGG" id="pxi:J5O05_08240"/>
<feature type="signal peptide" evidence="11">
    <location>
        <begin position="1"/>
        <end position="21"/>
    </location>
</feature>
<dbReference type="SUPFAM" id="SSF56935">
    <property type="entry name" value="Porins"/>
    <property type="match status" value="1"/>
</dbReference>
<dbReference type="GO" id="GO:0046930">
    <property type="term" value="C:pore complex"/>
    <property type="evidence" value="ECO:0007669"/>
    <property type="project" value="UniProtKB-KW"/>
</dbReference>
<evidence type="ECO:0000313" key="14">
    <source>
        <dbReference type="Proteomes" id="UP000664904"/>
    </source>
</evidence>
<dbReference type="GO" id="GO:0006811">
    <property type="term" value="P:monoatomic ion transport"/>
    <property type="evidence" value="ECO:0007669"/>
    <property type="project" value="UniProtKB-KW"/>
</dbReference>
<evidence type="ECO:0000256" key="9">
    <source>
        <dbReference type="ARBA" id="ARBA00023136"/>
    </source>
</evidence>
<sequence>MKLITHACTTALLLVATPLFAASPSLTSYGIVALAGEDVQYTDESLSDDSSAFRSKASRIGVKGEEAFSDSEHAFYLLEYGVNLKTQKKDDSFFLREAVVGLKNQYGSLKLGFSNTPFKLSQGRVDAFNDVVDLRTFLPGEYVENMVVIESAPLHGVSAAVAYVLVDKDGDARERRGTSSSIKYQLDNLYVALAYEQNITQQDLLRLSATYQYEQWQIGVLTEQSVATENNLDKQSGQLVSVLYHLDKLTFKAQWINARFTTGIKSFYGIKGDNNASVTLGVDYHLSQHSTLMFYGAHGEAKSNQNDKQEADVIGLGMRVTF</sequence>
<keyword evidence="10" id="KW-0998">Cell outer membrane</keyword>
<dbReference type="InterPro" id="IPR023614">
    <property type="entry name" value="Porin_dom_sf"/>
</dbReference>
<organism evidence="13 14">
    <name type="scientific">Pseudoalteromonas xiamenensis</name>
    <dbReference type="NCBI Taxonomy" id="882626"/>
    <lineage>
        <taxon>Bacteria</taxon>
        <taxon>Pseudomonadati</taxon>
        <taxon>Pseudomonadota</taxon>
        <taxon>Gammaproteobacteria</taxon>
        <taxon>Alteromonadales</taxon>
        <taxon>Pseudoalteromonadaceae</taxon>
        <taxon>Pseudoalteromonas</taxon>
    </lineage>
</organism>
<dbReference type="AlphaFoldDB" id="A0A975HM38"/>
<keyword evidence="5" id="KW-0812">Transmembrane</keyword>
<dbReference type="EMBL" id="CP072133">
    <property type="protein sequence ID" value="QTH72746.1"/>
    <property type="molecule type" value="Genomic_DNA"/>
</dbReference>
<dbReference type="CDD" id="cd00342">
    <property type="entry name" value="gram_neg_porins"/>
    <property type="match status" value="1"/>
</dbReference>
<dbReference type="InterPro" id="IPR050298">
    <property type="entry name" value="Gram-neg_bact_OMP"/>
</dbReference>
<evidence type="ECO:0000259" key="12">
    <source>
        <dbReference type="Pfam" id="PF13609"/>
    </source>
</evidence>
<dbReference type="PANTHER" id="PTHR34501">
    <property type="entry name" value="PROTEIN YDDL-RELATED"/>
    <property type="match status" value="1"/>
</dbReference>
<keyword evidence="8" id="KW-0626">Porin</keyword>
<dbReference type="Gene3D" id="2.40.160.10">
    <property type="entry name" value="Porin"/>
    <property type="match status" value="1"/>
</dbReference>
<evidence type="ECO:0000256" key="1">
    <source>
        <dbReference type="ARBA" id="ARBA00004571"/>
    </source>
</evidence>
<reference evidence="13" key="1">
    <citation type="submission" date="2021-03" db="EMBL/GenBank/DDBJ databases">
        <title>Complete Genome of Pseudoalteromonas xiamenensis STKMTI.2, a new potential marine bacterium producing anti-Vibrio compounds.</title>
        <authorList>
            <person name="Handayani D.P."/>
            <person name="Isnansetyo A."/>
            <person name="Istiqomah I."/>
            <person name="Jumina J."/>
        </authorList>
    </citation>
    <scope>NUCLEOTIDE SEQUENCE</scope>
    <source>
        <strain evidence="13">STKMTI.2</strain>
    </source>
</reference>
<evidence type="ECO:0000313" key="13">
    <source>
        <dbReference type="EMBL" id="QTH72746.1"/>
    </source>
</evidence>
<keyword evidence="4" id="KW-1134">Transmembrane beta strand</keyword>
<keyword evidence="6 11" id="KW-0732">Signal</keyword>
<evidence type="ECO:0000256" key="5">
    <source>
        <dbReference type="ARBA" id="ARBA00022692"/>
    </source>
</evidence>
<evidence type="ECO:0000256" key="3">
    <source>
        <dbReference type="ARBA" id="ARBA00022448"/>
    </source>
</evidence>
<comment type="subcellular location">
    <subcellularLocation>
        <location evidence="1">Cell outer membrane</location>
        <topology evidence="1">Multi-pass membrane protein</topology>
    </subcellularLocation>
</comment>
<proteinExistence type="predicted"/>
<keyword evidence="3" id="KW-0813">Transport</keyword>
<evidence type="ECO:0000256" key="2">
    <source>
        <dbReference type="ARBA" id="ARBA00011233"/>
    </source>
</evidence>
<dbReference type="GO" id="GO:0009279">
    <property type="term" value="C:cell outer membrane"/>
    <property type="evidence" value="ECO:0007669"/>
    <property type="project" value="UniProtKB-SubCell"/>
</dbReference>
<dbReference type="GO" id="GO:0015288">
    <property type="term" value="F:porin activity"/>
    <property type="evidence" value="ECO:0007669"/>
    <property type="project" value="UniProtKB-KW"/>
</dbReference>
<evidence type="ECO:0000256" key="10">
    <source>
        <dbReference type="ARBA" id="ARBA00023237"/>
    </source>
</evidence>
<feature type="chain" id="PRO_5036940083" evidence="11">
    <location>
        <begin position="22"/>
        <end position="322"/>
    </location>
</feature>
<protein>
    <submittedName>
        <fullName evidence="13">Porin</fullName>
    </submittedName>
</protein>
<dbReference type="Pfam" id="PF13609">
    <property type="entry name" value="Porin_4"/>
    <property type="match status" value="1"/>
</dbReference>
<accession>A0A975HM38</accession>
<evidence type="ECO:0000256" key="8">
    <source>
        <dbReference type="ARBA" id="ARBA00023114"/>
    </source>
</evidence>
<evidence type="ECO:0000256" key="7">
    <source>
        <dbReference type="ARBA" id="ARBA00023065"/>
    </source>
</evidence>
<gene>
    <name evidence="13" type="ORF">J5O05_08240</name>
</gene>
<keyword evidence="7" id="KW-0406">Ion transport</keyword>
<name>A0A975HM38_9GAMM</name>